<organism evidence="2">
    <name type="scientific">Cladocopium goreaui</name>
    <dbReference type="NCBI Taxonomy" id="2562237"/>
    <lineage>
        <taxon>Eukaryota</taxon>
        <taxon>Sar</taxon>
        <taxon>Alveolata</taxon>
        <taxon>Dinophyceae</taxon>
        <taxon>Suessiales</taxon>
        <taxon>Symbiodiniaceae</taxon>
        <taxon>Cladocopium</taxon>
    </lineage>
</organism>
<reference evidence="3 4" key="2">
    <citation type="submission" date="2024-05" db="EMBL/GenBank/DDBJ databases">
        <authorList>
            <person name="Chen Y."/>
            <person name="Shah S."/>
            <person name="Dougan E. K."/>
            <person name="Thang M."/>
            <person name="Chan C."/>
        </authorList>
    </citation>
    <scope>NUCLEOTIDE SEQUENCE [LARGE SCALE GENOMIC DNA]</scope>
</reference>
<dbReference type="Proteomes" id="UP001152797">
    <property type="component" value="Unassembled WGS sequence"/>
</dbReference>
<accession>A0A9P1CWM7</accession>
<protein>
    <submittedName>
        <fullName evidence="2">Uncharacterized protein</fullName>
    </submittedName>
</protein>
<dbReference type="EMBL" id="CAMXCT020002458">
    <property type="protein sequence ID" value="CAL1151663.1"/>
    <property type="molecule type" value="Genomic_DNA"/>
</dbReference>
<feature type="compositionally biased region" description="Acidic residues" evidence="1">
    <location>
        <begin position="29"/>
        <end position="48"/>
    </location>
</feature>
<dbReference type="EMBL" id="CAMXCT010002458">
    <property type="protein sequence ID" value="CAI3998288.1"/>
    <property type="molecule type" value="Genomic_DNA"/>
</dbReference>
<feature type="compositionally biased region" description="Pro residues" evidence="1">
    <location>
        <begin position="93"/>
        <end position="106"/>
    </location>
</feature>
<feature type="compositionally biased region" description="Basic and acidic residues" evidence="1">
    <location>
        <begin position="56"/>
        <end position="65"/>
    </location>
</feature>
<feature type="region of interest" description="Disordered" evidence="1">
    <location>
        <begin position="28"/>
        <end position="114"/>
    </location>
</feature>
<name>A0A9P1CWM7_9DINO</name>
<evidence type="ECO:0000313" key="2">
    <source>
        <dbReference type="EMBL" id="CAI3998288.1"/>
    </source>
</evidence>
<evidence type="ECO:0000313" key="4">
    <source>
        <dbReference type="Proteomes" id="UP001152797"/>
    </source>
</evidence>
<dbReference type="EMBL" id="CAMXCT030002458">
    <property type="protein sequence ID" value="CAL4785600.1"/>
    <property type="molecule type" value="Genomic_DNA"/>
</dbReference>
<feature type="region of interest" description="Disordered" evidence="1">
    <location>
        <begin position="466"/>
        <end position="492"/>
    </location>
</feature>
<comment type="caution">
    <text evidence="2">The sequence shown here is derived from an EMBL/GenBank/DDBJ whole genome shotgun (WGS) entry which is preliminary data.</text>
</comment>
<dbReference type="AlphaFoldDB" id="A0A9P1CWM7"/>
<keyword evidence="4" id="KW-1185">Reference proteome</keyword>
<feature type="compositionally biased region" description="Basic and acidic residues" evidence="1">
    <location>
        <begin position="466"/>
        <end position="488"/>
    </location>
</feature>
<sequence>MCQADCLQQYRLKQGCPMHDSPFCLQNEDSQEEADDGGLQEMEIEAAMEAEAVAEGVKRKTREEAASPVRAGGGPAGKKLTTNASPPAGQRSPVPPTQRSPSPESPPFTQGGSEAARLSIPSFGIDIYDLSQTSKASTTVKDPMHDAISNYLACMDEAQRNAVASDFAFRTREVLPAPFGVSLRTIARKEGTRLRLQPDEEHQRGCVVQIVCAGDPSMRKSSLKDFTSKKLLSHADVPAVIKAGRPDTQGLHYGNKEKMCTWLNCEGDKTVTGDGATALTHYIFVHHVYGQVSLCEYVLQPTASMFSKRIHATWQTRPVTSDPDQQSQSSKEFLIDFFGWMGRVASNQDKDHYFDKFALPVLRKALQGISDFLCSKQVQALVGPKAVPDVKTPGLADLDAKMKLQQVILSNPRCAGPTSTAHIRSVLKYHFQKEKEEKPAKYVLAAVKDLLKVGILQEVDKKEVEEQAPKLKDKKSAKSKEATLKSEPRGPPGGHAVLYYQTCAWEDLLTNSEAQDMIAKLQLSANDFK</sequence>
<evidence type="ECO:0000313" key="3">
    <source>
        <dbReference type="EMBL" id="CAL4785600.1"/>
    </source>
</evidence>
<gene>
    <name evidence="2" type="ORF">C1SCF055_LOCUS24601</name>
</gene>
<proteinExistence type="predicted"/>
<evidence type="ECO:0000256" key="1">
    <source>
        <dbReference type="SAM" id="MobiDB-lite"/>
    </source>
</evidence>
<reference evidence="2" key="1">
    <citation type="submission" date="2022-10" db="EMBL/GenBank/DDBJ databases">
        <authorList>
            <person name="Chen Y."/>
            <person name="Dougan E. K."/>
            <person name="Chan C."/>
            <person name="Rhodes N."/>
            <person name="Thang M."/>
        </authorList>
    </citation>
    <scope>NUCLEOTIDE SEQUENCE</scope>
</reference>